<dbReference type="EMBL" id="LT984814">
    <property type="protein sequence ID" value="SPD67381.1"/>
    <property type="molecule type" value="Genomic_DNA"/>
</dbReference>
<sequence length="75" mass="8704">MVAYRGRGGAPRRLILARQRSRVNTEVMSQQIPCRHRMNVYSIQTCRNNFEANWIPAFRPTASSPRHQGVPLWPN</sequence>
<keyword evidence="1" id="KW-0614">Plasmid</keyword>
<geneLocation type="plasmid" evidence="2">
    <name>cbm2636_mp</name>
</geneLocation>
<evidence type="ECO:0000313" key="2">
    <source>
        <dbReference type="Proteomes" id="UP000254259"/>
    </source>
</evidence>
<accession>A0A9Q7UWA5</accession>
<evidence type="ECO:0000313" key="1">
    <source>
        <dbReference type="EMBL" id="SPD67381.1"/>
    </source>
</evidence>
<gene>
    <name evidence="1" type="ORF">CBM2636_MP20231</name>
</gene>
<dbReference type="AlphaFoldDB" id="A0A9Q7UWA5"/>
<organism evidence="1 2">
    <name type="scientific">Cupriavidus taiwanensis</name>
    <dbReference type="NCBI Taxonomy" id="164546"/>
    <lineage>
        <taxon>Bacteria</taxon>
        <taxon>Pseudomonadati</taxon>
        <taxon>Pseudomonadota</taxon>
        <taxon>Betaproteobacteria</taxon>
        <taxon>Burkholderiales</taxon>
        <taxon>Burkholderiaceae</taxon>
        <taxon>Cupriavidus</taxon>
    </lineage>
</organism>
<reference evidence="1 2" key="1">
    <citation type="submission" date="2018-01" db="EMBL/GenBank/DDBJ databases">
        <authorList>
            <person name="Clerissi C."/>
        </authorList>
    </citation>
    <scope>NUCLEOTIDE SEQUENCE [LARGE SCALE GENOMIC DNA]</scope>
    <source>
        <strain evidence="1">Cupriavidus taiwanensis SWF 66322</strain>
        <plasmid evidence="2">cbm2636_mp</plasmid>
    </source>
</reference>
<proteinExistence type="predicted"/>
<protein>
    <submittedName>
        <fullName evidence="1">Uncharacterized protein</fullName>
    </submittedName>
</protein>
<dbReference type="Proteomes" id="UP000254259">
    <property type="component" value="Plasmid CBM2636_mp"/>
</dbReference>
<name>A0A9Q7UWA5_9BURK</name>